<evidence type="ECO:0000259" key="1">
    <source>
        <dbReference type="Pfam" id="PF00168"/>
    </source>
</evidence>
<dbReference type="Gene3D" id="2.60.40.150">
    <property type="entry name" value="C2 domain"/>
    <property type="match status" value="1"/>
</dbReference>
<dbReference type="EMBL" id="CAAALY010271986">
    <property type="protein sequence ID" value="VEL41990.1"/>
    <property type="molecule type" value="Genomic_DNA"/>
</dbReference>
<proteinExistence type="predicted"/>
<comment type="caution">
    <text evidence="2">The sequence shown here is derived from an EMBL/GenBank/DDBJ whole genome shotgun (WGS) entry which is preliminary data.</text>
</comment>
<accession>A0A448XPV2</accession>
<dbReference type="Proteomes" id="UP000784294">
    <property type="component" value="Unassembled WGS sequence"/>
</dbReference>
<dbReference type="OrthoDB" id="9976063at2759"/>
<feature type="domain" description="C2" evidence="1">
    <location>
        <begin position="15"/>
        <end position="72"/>
    </location>
</feature>
<organism evidence="2 3">
    <name type="scientific">Protopolystoma xenopodis</name>
    <dbReference type="NCBI Taxonomy" id="117903"/>
    <lineage>
        <taxon>Eukaryota</taxon>
        <taxon>Metazoa</taxon>
        <taxon>Spiralia</taxon>
        <taxon>Lophotrochozoa</taxon>
        <taxon>Platyhelminthes</taxon>
        <taxon>Monogenea</taxon>
        <taxon>Polyopisthocotylea</taxon>
        <taxon>Polystomatidea</taxon>
        <taxon>Polystomatidae</taxon>
        <taxon>Protopolystoma</taxon>
    </lineage>
</organism>
<sequence>MPVRLLRCVRIRFSVLTGASNAYCVVELDEPYQRHTTHVVAYGAQLFWDQHLLFDLNRNSKRAVFEVFEIGKKKSESSEHRIYTDLYMMPMTLGLKIISSFCCHFLSLIIC</sequence>
<dbReference type="InterPro" id="IPR039934">
    <property type="entry name" value="C2CD2/C2CD2L"/>
</dbReference>
<dbReference type="SUPFAM" id="SSF49562">
    <property type="entry name" value="C2 domain (Calcium/lipid-binding domain, CaLB)"/>
    <property type="match status" value="1"/>
</dbReference>
<evidence type="ECO:0000313" key="2">
    <source>
        <dbReference type="EMBL" id="VEL41990.1"/>
    </source>
</evidence>
<evidence type="ECO:0000313" key="3">
    <source>
        <dbReference type="Proteomes" id="UP000784294"/>
    </source>
</evidence>
<gene>
    <name evidence="2" type="ORF">PXEA_LOCUS35430</name>
</gene>
<protein>
    <recommendedName>
        <fullName evidence="1">C2 domain-containing protein</fullName>
    </recommendedName>
</protein>
<dbReference type="Pfam" id="PF00168">
    <property type="entry name" value="C2"/>
    <property type="match status" value="1"/>
</dbReference>
<dbReference type="PANTHER" id="PTHR21119:SF5">
    <property type="entry name" value="C2 DOMAIN-CONTAINING PROTEIN"/>
    <property type="match status" value="1"/>
</dbReference>
<dbReference type="PANTHER" id="PTHR21119">
    <property type="entry name" value="C2 DOMAIN-CONTAINING PROTEIN"/>
    <property type="match status" value="1"/>
</dbReference>
<dbReference type="InterPro" id="IPR035892">
    <property type="entry name" value="C2_domain_sf"/>
</dbReference>
<reference evidence="2" key="1">
    <citation type="submission" date="2018-11" db="EMBL/GenBank/DDBJ databases">
        <authorList>
            <consortium name="Pathogen Informatics"/>
        </authorList>
    </citation>
    <scope>NUCLEOTIDE SEQUENCE</scope>
</reference>
<dbReference type="AlphaFoldDB" id="A0A448XPV2"/>
<name>A0A448XPV2_9PLAT</name>
<dbReference type="InterPro" id="IPR000008">
    <property type="entry name" value="C2_dom"/>
</dbReference>
<keyword evidence="3" id="KW-1185">Reference proteome</keyword>